<dbReference type="SUPFAM" id="SSF143602">
    <property type="entry name" value="STIV B116-like"/>
    <property type="match status" value="1"/>
</dbReference>
<gene>
    <name evidence="1" type="ORF">J8C06_13330</name>
</gene>
<dbReference type="InterPro" id="IPR015055">
    <property type="entry name" value="STIV_B116-like"/>
</dbReference>
<organism evidence="1 2">
    <name type="scientific">Chloracidobacterium validum</name>
    <dbReference type="NCBI Taxonomy" id="2821543"/>
    <lineage>
        <taxon>Bacteria</taxon>
        <taxon>Pseudomonadati</taxon>
        <taxon>Acidobacteriota</taxon>
        <taxon>Terriglobia</taxon>
        <taxon>Terriglobales</taxon>
        <taxon>Acidobacteriaceae</taxon>
        <taxon>Chloracidobacterium</taxon>
    </lineage>
</organism>
<dbReference type="Pfam" id="PF08960">
    <property type="entry name" value="STIV_B116-like"/>
    <property type="match status" value="1"/>
</dbReference>
<protein>
    <submittedName>
        <fullName evidence="1">DUF1874 domain-containing protein</fullName>
    </submittedName>
</protein>
<sequence length="131" mass="14044">MSTQALFDSRGSHKRLLLINSSILTAYGLYRYEPLTAEAARCLVAEAQRAGDDICSAVGHHSTAVLMSRLLGIVVPASRIAVEQAVGERAIVFRLNRRPPEGAILSEAQLEAIGYELGLLTRLADEGAEPG</sequence>
<dbReference type="EMBL" id="CP072649">
    <property type="protein sequence ID" value="QUW04030.1"/>
    <property type="molecule type" value="Genomic_DNA"/>
</dbReference>
<dbReference type="RefSeq" id="WP_211429919.1">
    <property type="nucleotide sequence ID" value="NZ_CP072649.1"/>
</dbReference>
<evidence type="ECO:0000313" key="1">
    <source>
        <dbReference type="EMBL" id="QUW04030.1"/>
    </source>
</evidence>
<accession>A0ABX8BDS6</accession>
<keyword evidence="2" id="KW-1185">Reference proteome</keyword>
<dbReference type="Proteomes" id="UP000676506">
    <property type="component" value="Chromosome 2"/>
</dbReference>
<name>A0ABX8BDS6_9BACT</name>
<dbReference type="Gene3D" id="3.40.50.11170">
    <property type="entry name" value="Uncharacterised protein PF08960, DUF1874"/>
    <property type="match status" value="1"/>
</dbReference>
<dbReference type="InterPro" id="IPR037236">
    <property type="entry name" value="STIV_B116-like_sf"/>
</dbReference>
<proteinExistence type="predicted"/>
<evidence type="ECO:0000313" key="2">
    <source>
        <dbReference type="Proteomes" id="UP000676506"/>
    </source>
</evidence>
<reference evidence="1 2" key="1">
    <citation type="submission" date="2021-03" db="EMBL/GenBank/DDBJ databases">
        <title>Genomic and phenotypic characterization of Chloracidobacterium isolates provides evidence for multiple species.</title>
        <authorList>
            <person name="Saini M.K."/>
            <person name="Costas A.M.G."/>
            <person name="Tank M."/>
            <person name="Bryant D.A."/>
        </authorList>
    </citation>
    <scope>NUCLEOTIDE SEQUENCE [LARGE SCALE GENOMIC DNA]</scope>
    <source>
        <strain evidence="1 2">BV2-C</strain>
    </source>
</reference>